<comment type="function">
    <text evidence="2">Hydrolyzes 3-hydroxyisobutyryl-CoA (HIBYL-CoA), a saline catabolite. Has high activity toward isobutyryl-CoA. Could be an isobutyryl-CoA dehydrogenase that functions in valine catabolism.</text>
</comment>
<dbReference type="Gene3D" id="3.90.226.10">
    <property type="entry name" value="2-enoyl-CoA Hydratase, Chain A, domain 1"/>
    <property type="match status" value="1"/>
</dbReference>
<proteinExistence type="inferred from homology"/>
<dbReference type="EC" id="3.1.2.4" evidence="2"/>
<comment type="caution">
    <text evidence="4">The sequence shown here is derived from an EMBL/GenBank/DDBJ whole genome shotgun (WGS) entry which is preliminary data.</text>
</comment>
<dbReference type="InterPro" id="IPR032259">
    <property type="entry name" value="HIBYL-CoA-H"/>
</dbReference>
<comment type="catalytic activity">
    <reaction evidence="2">
        <text>3-hydroxy-2-methylpropanoyl-CoA + H2O = 3-hydroxy-2-methylpropanoate + CoA + H(+)</text>
        <dbReference type="Rhea" id="RHEA:20888"/>
        <dbReference type="ChEBI" id="CHEBI:11805"/>
        <dbReference type="ChEBI" id="CHEBI:15377"/>
        <dbReference type="ChEBI" id="CHEBI:15378"/>
        <dbReference type="ChEBI" id="CHEBI:57287"/>
        <dbReference type="ChEBI" id="CHEBI:57340"/>
        <dbReference type="EC" id="3.1.2.4"/>
    </reaction>
</comment>
<protein>
    <recommendedName>
        <fullName evidence="2">3-hydroxyisobutyryl-CoA hydrolase</fullName>
        <shortName evidence="2">HIB-CoA hydrolase</shortName>
        <shortName evidence="2">HIBYL-CoA-H</shortName>
        <ecNumber evidence="2">3.1.2.4</ecNumber>
    </recommendedName>
    <alternativeName>
        <fullName evidence="2">3-hydroxyisobutyryl-coenzyme A hydrolase</fullName>
    </alternativeName>
</protein>
<dbReference type="Proteomes" id="UP000436088">
    <property type="component" value="Unassembled WGS sequence"/>
</dbReference>
<keyword evidence="5" id="KW-1185">Reference proteome</keyword>
<evidence type="ECO:0000313" key="4">
    <source>
        <dbReference type="EMBL" id="KAE8654541.1"/>
    </source>
</evidence>
<evidence type="ECO:0000259" key="3">
    <source>
        <dbReference type="Pfam" id="PF16113"/>
    </source>
</evidence>
<comment type="similarity">
    <text evidence="2">Belongs to the enoyl-CoA hydratase/isomerase family.</text>
</comment>
<reference evidence="4" key="1">
    <citation type="submission" date="2019-09" db="EMBL/GenBank/DDBJ databases">
        <title>Draft genome information of white flower Hibiscus syriacus.</title>
        <authorList>
            <person name="Kim Y.-M."/>
        </authorList>
    </citation>
    <scope>NUCLEOTIDE SEQUENCE [LARGE SCALE GENOMIC DNA]</scope>
    <source>
        <strain evidence="4">YM2019G1</strain>
    </source>
</reference>
<dbReference type="PANTHER" id="PTHR43176:SF14">
    <property type="entry name" value="SMALL RIBOSOMAL SUBUNIT PROTEIN MS47"/>
    <property type="match status" value="1"/>
</dbReference>
<dbReference type="GO" id="GO:0003860">
    <property type="term" value="F:3-hydroxyisobutyryl-CoA hydrolase activity"/>
    <property type="evidence" value="ECO:0007669"/>
    <property type="project" value="UniProtKB-UniRule"/>
</dbReference>
<dbReference type="AlphaFoldDB" id="A0A6A2WC41"/>
<dbReference type="GO" id="GO:0006574">
    <property type="term" value="P:L-valine catabolic process"/>
    <property type="evidence" value="ECO:0007669"/>
    <property type="project" value="UniProtKB-UniRule"/>
</dbReference>
<gene>
    <name evidence="4" type="ORF">F3Y22_tig00117048pilonHSYRG00654</name>
</gene>
<accession>A0A6A2WC41</accession>
<evidence type="ECO:0000313" key="5">
    <source>
        <dbReference type="Proteomes" id="UP000436088"/>
    </source>
</evidence>
<keyword evidence="1 2" id="KW-0378">Hydrolase</keyword>
<evidence type="ECO:0000256" key="1">
    <source>
        <dbReference type="ARBA" id="ARBA00022801"/>
    </source>
</evidence>
<feature type="domain" description="Enoyl-CoA hydratase/isomerase" evidence="3">
    <location>
        <begin position="1"/>
        <end position="79"/>
    </location>
</feature>
<comment type="pathway">
    <text evidence="2">Amino-acid degradation; L-valine degradation.</text>
</comment>
<evidence type="ECO:0000256" key="2">
    <source>
        <dbReference type="RuleBase" id="RU369070"/>
    </source>
</evidence>
<dbReference type="PANTHER" id="PTHR43176">
    <property type="entry name" value="3-HYDROXYISOBUTYRYL-COA HYDROLASE-RELATED"/>
    <property type="match status" value="1"/>
</dbReference>
<organism evidence="4 5">
    <name type="scientific">Hibiscus syriacus</name>
    <name type="common">Rose of Sharon</name>
    <dbReference type="NCBI Taxonomy" id="106335"/>
    <lineage>
        <taxon>Eukaryota</taxon>
        <taxon>Viridiplantae</taxon>
        <taxon>Streptophyta</taxon>
        <taxon>Embryophyta</taxon>
        <taxon>Tracheophyta</taxon>
        <taxon>Spermatophyta</taxon>
        <taxon>Magnoliopsida</taxon>
        <taxon>eudicotyledons</taxon>
        <taxon>Gunneridae</taxon>
        <taxon>Pentapetalae</taxon>
        <taxon>rosids</taxon>
        <taxon>malvids</taxon>
        <taxon>Malvales</taxon>
        <taxon>Malvaceae</taxon>
        <taxon>Malvoideae</taxon>
        <taxon>Hibiscus</taxon>
    </lineage>
</organism>
<dbReference type="EMBL" id="VEPZ02001787">
    <property type="protein sequence ID" value="KAE8654541.1"/>
    <property type="molecule type" value="Genomic_DNA"/>
</dbReference>
<dbReference type="InterPro" id="IPR045004">
    <property type="entry name" value="ECH_dom"/>
</dbReference>
<sequence length="82" mass="9113">MIACGLATHYCLNARLAWIEEHLGSLLNDEPSTIKSSLAQYGDIVYTDRSSILHRIETIDKCFCHDTVEEIIDSLETEAAGT</sequence>
<name>A0A6A2WC41_HIBSY</name>
<dbReference type="Pfam" id="PF16113">
    <property type="entry name" value="ECH_2"/>
    <property type="match status" value="1"/>
</dbReference>